<evidence type="ECO:0000313" key="6">
    <source>
        <dbReference type="EMBL" id="PUA34055.1"/>
    </source>
</evidence>
<dbReference type="Proteomes" id="UP000244093">
    <property type="component" value="Unassembled WGS sequence"/>
</dbReference>
<dbReference type="Pfam" id="PF07676">
    <property type="entry name" value="PD40"/>
    <property type="match status" value="3"/>
</dbReference>
<keyword evidence="2" id="KW-0645">Protease</keyword>
<organism evidence="6 7">
    <name type="scientific">Zestosphaera tikiterensis</name>
    <dbReference type="NCBI Taxonomy" id="1973259"/>
    <lineage>
        <taxon>Archaea</taxon>
        <taxon>Thermoproteota</taxon>
        <taxon>Thermoprotei</taxon>
        <taxon>Desulfurococcales</taxon>
        <taxon>Desulfurococcaceae</taxon>
        <taxon>Zestosphaera</taxon>
    </lineage>
</organism>
<dbReference type="EMBL" id="NBVN01000001">
    <property type="protein sequence ID" value="PUA34055.1"/>
    <property type="molecule type" value="Genomic_DNA"/>
</dbReference>
<dbReference type="InterPro" id="IPR029058">
    <property type="entry name" value="AB_hydrolase_fold"/>
</dbReference>
<sequence>MVAFLTAKINLEKNLYESAVWIANVGSGEVYPFTSGPEDTCPQWCPDGRKLAFISRRGLLEGEKGANIYIASLESKEPWKLAYFKGGIAEYRWSPDSKKIAVISKVGEVHEDVKVIDRIPIWNNGEGFTYNLRKHIFIVDTSSGITQQLTNGDYNVTTLAWSPDSRKLAYAASVDELKPYESRVFILDVGSGERVELPIKGYSVSALTWSPDGSKIAFIGRNVSGERGFASHNRVYVYDLNSGEFKSLTKGLDRNVLNTLGSDARWKSCSPTLKWVSRGGLQDGHIYFLVPDAGKVTLYRASLDGGLEKYVELDGRSVDEFDVSSSEDLAVFTSMSPIEPAELYAFKASSLTKLTNFNEFFVKSFNLTKPKHFTFKASDGVEIDGWVLWPPKEAVKSEELPWILYIHGGPKTMYGDGFFFEFHLLAHKGFAVVYTNPRGSDGYSEEFADIRCHFGERDYQDLMEAVDYVLTKYRGKLDPKRVGVAGGSYGGFMVNWIVTHTDRFAAAVTQRSISDWISKFGTTDIGFYFNSEMIGCGQPPWKNPQAYLEKSPIMHVENAKTPTLIIHSMEDYRCWLDQAIEFFTALKLKGVETRLVLFPGENHELSRSGKPKHRVERLKHITRWFLKHLQGIEEKD</sequence>
<accession>A0A2R7Y955</accession>
<feature type="domain" description="Peptidase S9 prolyl oligopeptidase catalytic" evidence="5">
    <location>
        <begin position="418"/>
        <end position="630"/>
    </location>
</feature>
<evidence type="ECO:0000256" key="1">
    <source>
        <dbReference type="ARBA" id="ARBA00010040"/>
    </source>
</evidence>
<dbReference type="InterPro" id="IPR011042">
    <property type="entry name" value="6-blade_b-propeller_TolB-like"/>
</dbReference>
<protein>
    <recommendedName>
        <fullName evidence="5">Peptidase S9 prolyl oligopeptidase catalytic domain-containing protein</fullName>
    </recommendedName>
</protein>
<dbReference type="GO" id="GO:0006508">
    <property type="term" value="P:proteolysis"/>
    <property type="evidence" value="ECO:0007669"/>
    <property type="project" value="UniProtKB-KW"/>
</dbReference>
<dbReference type="InterPro" id="IPR011659">
    <property type="entry name" value="WD40"/>
</dbReference>
<dbReference type="AlphaFoldDB" id="A0A2R7Y955"/>
<evidence type="ECO:0000256" key="3">
    <source>
        <dbReference type="ARBA" id="ARBA00022801"/>
    </source>
</evidence>
<keyword evidence="4" id="KW-0720">Serine protease</keyword>
<dbReference type="SUPFAM" id="SSF53474">
    <property type="entry name" value="alpha/beta-Hydrolases"/>
    <property type="match status" value="1"/>
</dbReference>
<gene>
    <name evidence="6" type="ORF">B7O98_00490</name>
</gene>
<name>A0A2R7Y955_9CREN</name>
<dbReference type="InterPro" id="IPR001375">
    <property type="entry name" value="Peptidase_S9_cat"/>
</dbReference>
<proteinExistence type="inferred from homology"/>
<dbReference type="FunFam" id="3.40.50.1820:FF:000028">
    <property type="entry name" value="S9 family peptidase"/>
    <property type="match status" value="1"/>
</dbReference>
<evidence type="ECO:0000259" key="5">
    <source>
        <dbReference type="Pfam" id="PF00326"/>
    </source>
</evidence>
<dbReference type="SUPFAM" id="SSF82171">
    <property type="entry name" value="DPP6 N-terminal domain-like"/>
    <property type="match status" value="1"/>
</dbReference>
<evidence type="ECO:0000313" key="7">
    <source>
        <dbReference type="Proteomes" id="UP000244093"/>
    </source>
</evidence>
<comment type="caution">
    <text evidence="6">The sequence shown here is derived from an EMBL/GenBank/DDBJ whole genome shotgun (WGS) entry which is preliminary data.</text>
</comment>
<keyword evidence="3" id="KW-0378">Hydrolase</keyword>
<comment type="similarity">
    <text evidence="1">Belongs to the peptidase S9C family.</text>
</comment>
<evidence type="ECO:0000256" key="4">
    <source>
        <dbReference type="ARBA" id="ARBA00022825"/>
    </source>
</evidence>
<reference evidence="6 7" key="1">
    <citation type="journal article" date="2018" name="Syst. Appl. Microbiol.">
        <title>A new symbiotic nanoarchaeote (Candidatus Nanoclepta minutus) and its host (Zestosphaera tikiterensis gen. nov., sp. nov.) from a New Zealand hot spring.</title>
        <authorList>
            <person name="St John E."/>
            <person name="Liu Y."/>
            <person name="Podar M."/>
            <person name="Stott M.B."/>
            <person name="Meneghin J."/>
            <person name="Chen Z."/>
            <person name="Lagutin K."/>
            <person name="Mitchell K."/>
            <person name="Reysenbach A.L."/>
        </authorList>
    </citation>
    <scope>NUCLEOTIDE SEQUENCE [LARGE SCALE GENOMIC DNA]</scope>
    <source>
        <strain evidence="6">NZ3</strain>
    </source>
</reference>
<dbReference type="PANTHER" id="PTHR42776:SF27">
    <property type="entry name" value="DIPEPTIDYL PEPTIDASE FAMILY MEMBER 6"/>
    <property type="match status" value="1"/>
</dbReference>
<dbReference type="Gene3D" id="2.120.10.30">
    <property type="entry name" value="TolB, C-terminal domain"/>
    <property type="match status" value="2"/>
</dbReference>
<evidence type="ECO:0000256" key="2">
    <source>
        <dbReference type="ARBA" id="ARBA00022670"/>
    </source>
</evidence>
<dbReference type="Pfam" id="PF00326">
    <property type="entry name" value="Peptidase_S9"/>
    <property type="match status" value="1"/>
</dbReference>
<dbReference type="PANTHER" id="PTHR42776">
    <property type="entry name" value="SERINE PEPTIDASE S9 FAMILY MEMBER"/>
    <property type="match status" value="1"/>
</dbReference>
<dbReference type="Gene3D" id="3.40.50.1820">
    <property type="entry name" value="alpha/beta hydrolase"/>
    <property type="match status" value="1"/>
</dbReference>
<dbReference type="GO" id="GO:0004252">
    <property type="term" value="F:serine-type endopeptidase activity"/>
    <property type="evidence" value="ECO:0007669"/>
    <property type="project" value="TreeGrafter"/>
</dbReference>